<dbReference type="KEGG" id="mei:Msip34_1251"/>
<feature type="compositionally biased region" description="Basic and acidic residues" evidence="3">
    <location>
        <begin position="108"/>
        <end position="121"/>
    </location>
</feature>
<proteinExistence type="predicted"/>
<dbReference type="Pfam" id="PF13202">
    <property type="entry name" value="EF-hand_5"/>
    <property type="match status" value="1"/>
</dbReference>
<protein>
    <submittedName>
        <fullName evidence="5">Calcium-binding EF-hand-containing protein</fullName>
    </submittedName>
</protein>
<evidence type="ECO:0000256" key="2">
    <source>
        <dbReference type="ARBA" id="ARBA00022737"/>
    </source>
</evidence>
<evidence type="ECO:0000313" key="5">
    <source>
        <dbReference type="EMBL" id="ACT50497.1"/>
    </source>
</evidence>
<feature type="domain" description="EF-hand" evidence="4">
    <location>
        <begin position="6"/>
        <end position="41"/>
    </location>
</feature>
<dbReference type="eggNOG" id="COG5126">
    <property type="taxonomic scope" value="Bacteria"/>
</dbReference>
<dbReference type="SMART" id="SM00054">
    <property type="entry name" value="EFh"/>
    <property type="match status" value="3"/>
</dbReference>
<feature type="compositionally biased region" description="Low complexity" evidence="3">
    <location>
        <begin position="173"/>
        <end position="188"/>
    </location>
</feature>
<feature type="region of interest" description="Disordered" evidence="3">
    <location>
        <begin position="33"/>
        <end position="65"/>
    </location>
</feature>
<dbReference type="InterPro" id="IPR002048">
    <property type="entry name" value="EF_hand_dom"/>
</dbReference>
<feature type="compositionally biased region" description="Gly residues" evidence="3">
    <location>
        <begin position="89"/>
        <end position="98"/>
    </location>
</feature>
<feature type="compositionally biased region" description="Polar residues" evidence="3">
    <location>
        <begin position="123"/>
        <end position="141"/>
    </location>
</feature>
<reference evidence="5 6" key="2">
    <citation type="journal article" date="2011" name="J. Bacteriol.">
        <title>Genomes of three methylotrophs from a single niche uncover genetic and metabolic divergence of Methylophilaceae.</title>
        <authorList>
            <person name="Lapidus A."/>
            <person name="Clum A."/>
            <person name="Labutti K."/>
            <person name="Kaluzhnaya M.G."/>
            <person name="Lim S."/>
            <person name="Beck D.A."/>
            <person name="Glavina Del Rio T."/>
            <person name="Nolan M."/>
            <person name="Mavromatis K."/>
            <person name="Huntemann M."/>
            <person name="Lucas S."/>
            <person name="Lidstrom M.E."/>
            <person name="Ivanova N."/>
            <person name="Chistoserdova L."/>
        </authorList>
    </citation>
    <scope>NUCLEOTIDE SEQUENCE [LARGE SCALE GENOMIC DNA]</scope>
    <source>
        <strain evidence="5 6">SIP3-4</strain>
    </source>
</reference>
<dbReference type="EMBL" id="CP001674">
    <property type="protein sequence ID" value="ACT50497.1"/>
    <property type="molecule type" value="Genomic_DNA"/>
</dbReference>
<dbReference type="PROSITE" id="PS50222">
    <property type="entry name" value="EF_HAND_2"/>
    <property type="match status" value="2"/>
</dbReference>
<accession>C6XD72</accession>
<dbReference type="Proteomes" id="UP000002743">
    <property type="component" value="Chromosome"/>
</dbReference>
<feature type="domain" description="EF-hand" evidence="4">
    <location>
        <begin position="42"/>
        <end position="77"/>
    </location>
</feature>
<gene>
    <name evidence="5" type="ordered locus">Msip34_1251</name>
</gene>
<reference evidence="6" key="1">
    <citation type="submission" date="2009-07" db="EMBL/GenBank/DDBJ databases">
        <title>Complete sequence of chromosome of Methylovorus sp. SIP3-4.</title>
        <authorList>
            <person name="Lucas S."/>
            <person name="Copeland A."/>
            <person name="Lapidus A."/>
            <person name="Glavina del Rio T."/>
            <person name="Tice H."/>
            <person name="Bruce D."/>
            <person name="Goodwin L."/>
            <person name="Pitluck S."/>
            <person name="Clum A."/>
            <person name="Larimer F."/>
            <person name="Land M."/>
            <person name="Hauser L."/>
            <person name="Kyrpides N."/>
            <person name="Mikhailova N."/>
            <person name="Kayluzhnaya M."/>
            <person name="Chistoserdova L."/>
        </authorList>
    </citation>
    <scope>NUCLEOTIDE SEQUENCE [LARGE SCALE GENOMIC DNA]</scope>
    <source>
        <strain evidence="6">SIP3-4</strain>
    </source>
</reference>
<dbReference type="SUPFAM" id="SSF47473">
    <property type="entry name" value="EF-hand"/>
    <property type="match status" value="1"/>
</dbReference>
<evidence type="ECO:0000313" key="6">
    <source>
        <dbReference type="Proteomes" id="UP000002743"/>
    </source>
</evidence>
<dbReference type="InterPro" id="IPR011992">
    <property type="entry name" value="EF-hand-dom_pair"/>
</dbReference>
<evidence type="ECO:0000259" key="4">
    <source>
        <dbReference type="PROSITE" id="PS50222"/>
    </source>
</evidence>
<feature type="compositionally biased region" description="Low complexity" evidence="3">
    <location>
        <begin position="33"/>
        <end position="55"/>
    </location>
</feature>
<keyword evidence="6" id="KW-1185">Reference proteome</keyword>
<sequence length="218" mass="22694">MISSVSTSQIASSLFSKLDTKSQGYIEKTDLESAFSSISSDSSSSNVDDLFSALDSDSDGKITKDEMTSGIDNLLSGLNSQFDSMRMQGGMGGSGGPQGMPPPPPKGGEGKEDTGLTKDEMTSIASSTDDSKLSSLMTDISENFEAADTNEDGKVTMQEAMAYKESTNKANGSSSDSTDSTSSSSSNSAMSQITRQIQQLISAYGLNDSNSSSLSYSA</sequence>
<keyword evidence="2" id="KW-0677">Repeat</keyword>
<dbReference type="InterPro" id="IPR018247">
    <property type="entry name" value="EF_Hand_1_Ca_BS"/>
</dbReference>
<dbReference type="HOGENOM" id="CLU_076603_0_0_4"/>
<dbReference type="PANTHER" id="PTHR23055">
    <property type="entry name" value="CALCIUM BINDING PROTEINS"/>
    <property type="match status" value="1"/>
</dbReference>
<evidence type="ECO:0000256" key="3">
    <source>
        <dbReference type="SAM" id="MobiDB-lite"/>
    </source>
</evidence>
<name>C6XD72_METGS</name>
<dbReference type="STRING" id="582744.Msip34_1251"/>
<evidence type="ECO:0000256" key="1">
    <source>
        <dbReference type="ARBA" id="ARBA00022723"/>
    </source>
</evidence>
<keyword evidence="1" id="KW-0479">Metal-binding</keyword>
<dbReference type="Pfam" id="PF13499">
    <property type="entry name" value="EF-hand_7"/>
    <property type="match status" value="1"/>
</dbReference>
<dbReference type="PROSITE" id="PS00018">
    <property type="entry name" value="EF_HAND_1"/>
    <property type="match status" value="1"/>
</dbReference>
<dbReference type="AlphaFoldDB" id="C6XD72"/>
<dbReference type="InterPro" id="IPR028846">
    <property type="entry name" value="Recoverin"/>
</dbReference>
<feature type="region of interest" description="Disordered" evidence="3">
    <location>
        <begin position="77"/>
        <end position="193"/>
    </location>
</feature>
<organism evidence="5 6">
    <name type="scientific">Methylovorus glucosotrophus (strain SIP3-4)</name>
    <dbReference type="NCBI Taxonomy" id="582744"/>
    <lineage>
        <taxon>Bacteria</taxon>
        <taxon>Pseudomonadati</taxon>
        <taxon>Pseudomonadota</taxon>
        <taxon>Betaproteobacteria</taxon>
        <taxon>Nitrosomonadales</taxon>
        <taxon>Methylophilaceae</taxon>
        <taxon>Methylovorus</taxon>
    </lineage>
</organism>
<dbReference type="Gene3D" id="1.10.238.10">
    <property type="entry name" value="EF-hand"/>
    <property type="match status" value="2"/>
</dbReference>
<dbReference type="GO" id="GO:0005509">
    <property type="term" value="F:calcium ion binding"/>
    <property type="evidence" value="ECO:0007669"/>
    <property type="project" value="InterPro"/>
</dbReference>